<dbReference type="Proteomes" id="UP000238430">
    <property type="component" value="Unassembled WGS sequence"/>
</dbReference>
<comment type="caution">
    <text evidence="1">The sequence shown here is derived from an EMBL/GenBank/DDBJ whole genome shotgun (WGS) entry which is preliminary data.</text>
</comment>
<evidence type="ECO:0000313" key="2">
    <source>
        <dbReference type="Proteomes" id="UP000238430"/>
    </source>
</evidence>
<reference evidence="1 2" key="1">
    <citation type="submission" date="2018-03" db="EMBL/GenBank/DDBJ databases">
        <title>Mesoflavibacter sp. HG37 and Mesoflavibacter sp. HG96 sp.nov., two marine bacteria isolated from seawater of Western Pacific Ocean.</title>
        <authorList>
            <person name="Cheng H."/>
            <person name="Wu Y.-H."/>
            <person name="Guo L.-L."/>
            <person name="Xu X.-W."/>
        </authorList>
    </citation>
    <scope>NUCLEOTIDE SEQUENCE [LARGE SCALE GENOMIC DNA]</scope>
    <source>
        <strain evidence="1 2">KCTC 42117</strain>
    </source>
</reference>
<dbReference type="RefSeq" id="WP_106679101.1">
    <property type="nucleotide sequence ID" value="NZ_JACHWV010000003.1"/>
</dbReference>
<proteinExistence type="predicted"/>
<gene>
    <name evidence="1" type="ORF">C7H61_09200</name>
</gene>
<dbReference type="EMBL" id="PXOT01000024">
    <property type="protein sequence ID" value="PSG89124.1"/>
    <property type="molecule type" value="Genomic_DNA"/>
</dbReference>
<accession>A0A2T1NAF1</accession>
<name>A0A2T1NAF1_9FLAO</name>
<evidence type="ECO:0000313" key="1">
    <source>
        <dbReference type="EMBL" id="PSG89124.1"/>
    </source>
</evidence>
<organism evidence="1 2">
    <name type="scientific">Mesoflavibacter zeaxanthinifaciens subsp. sabulilitoris</name>
    <dbReference type="NCBI Taxonomy" id="1520893"/>
    <lineage>
        <taxon>Bacteria</taxon>
        <taxon>Pseudomonadati</taxon>
        <taxon>Bacteroidota</taxon>
        <taxon>Flavobacteriia</taxon>
        <taxon>Flavobacteriales</taxon>
        <taxon>Flavobacteriaceae</taxon>
        <taxon>Mesoflavibacter</taxon>
    </lineage>
</organism>
<keyword evidence="2" id="KW-1185">Reference proteome</keyword>
<dbReference type="AlphaFoldDB" id="A0A2T1NAF1"/>
<sequence>MNIEAEQYIRENRLKESMLDMSKKLNVSYNKVRDYMIANGLTLTKHQINKVKTIKRSKPKRWDWDALP</sequence>
<protein>
    <submittedName>
        <fullName evidence="1">Uncharacterized protein</fullName>
    </submittedName>
</protein>